<dbReference type="Proteomes" id="UP001626550">
    <property type="component" value="Unassembled WGS sequence"/>
</dbReference>
<reference evidence="2 3" key="1">
    <citation type="submission" date="2024-11" db="EMBL/GenBank/DDBJ databases">
        <title>Adaptive evolution of stress response genes in parasites aligns with host niche diversity.</title>
        <authorList>
            <person name="Hahn C."/>
            <person name="Resl P."/>
        </authorList>
    </citation>
    <scope>NUCLEOTIDE SEQUENCE [LARGE SCALE GENOMIC DNA]</scope>
    <source>
        <strain evidence="2">EGGRZ-B1_66</strain>
        <tissue evidence="2">Body</tissue>
    </source>
</reference>
<sequence length="921" mass="104270">MSQLLHRPALAFYDVRNISKENFVQIQIYFSAYTPTNLNFWLKTFFLFFLGEGSLYKAIDRAPSIPSLPSFILIVHQIPSMKAELAYEVREIINITEDLLASNWESEPNFETLCYEMRQLRIKLSTLTYGSESSSFGELDRSEYSISCENQSNISDHTGDLTMHEFHQEKQILKLLLRRSQEYVSLWTLFRETLAKADNVDEIINSLASSRPTMGDDTSLASTVSNRASMRSHEPIKEHTFSTDLGHIAALPDGEEELFLQKTLLQNVPKAHILKYLVEQFSTQFDPTSDELSSLLENVLPASVKKWKEQQIQAKVSNVGEWATQSHQYSPEQEDATLRRKPHLVQPITPTFTPVSKTSQASLQTHDNVDGCAPAKKNSYSTTLIVKREPDSSYVSSPRPIHSLPKSLISQLTDSPNYYFENVQTDNSQISTASQFTFAAAQSIEEVETSKTYKSTTEFLVSTTSSSMIDTRFPKTTDDYLEFELKPRRRVLDQVPDARTRFLEARNRFSGSCDQIRDITQQPALGRKSNLYKSIEPVVKIADNAERKSNLDQTDSAVKAKNVTLIVADVACVKRDQSSPISADEMSVRRIPFSSTESVSECHKKGSKLSHGRFRSMREARDQWRCNTLTYTDPDPASGYVIFNLPPGEEQIMYVLDRLSRTYFCVSAAFNRKLIGYRSKRNEKTLPRNTPIHLTDFYVLDTTSGRKLSYKEARAMDYLVVKAVDPADSIADRCKSVLNKKIVDENDGSGSRTVDRSNSNPCRRKSEITKAAPPRSPSLSKKCYQNSIDKGQLKDAIVYRVEAVLDTRKVRQLQHRSKFSWLTFDQAIKYRILDAKTAKIAVSPFPGVDGSVKRISMGKAMERGTVKATCLRHCCLDKLPSHRCIWVTCNQEEPLKEFSQIPGMNLSSFKAPLASSDSDTK</sequence>
<feature type="region of interest" description="Disordered" evidence="1">
    <location>
        <begin position="747"/>
        <end position="781"/>
    </location>
</feature>
<dbReference type="AlphaFoldDB" id="A0ABD2QBP4"/>
<evidence type="ECO:0000313" key="2">
    <source>
        <dbReference type="EMBL" id="KAL3316988.1"/>
    </source>
</evidence>
<feature type="compositionally biased region" description="Polar residues" evidence="1">
    <location>
        <begin position="748"/>
        <end position="761"/>
    </location>
</feature>
<evidence type="ECO:0000256" key="1">
    <source>
        <dbReference type="SAM" id="MobiDB-lite"/>
    </source>
</evidence>
<organism evidence="2 3">
    <name type="scientific">Cichlidogyrus casuarinus</name>
    <dbReference type="NCBI Taxonomy" id="1844966"/>
    <lineage>
        <taxon>Eukaryota</taxon>
        <taxon>Metazoa</taxon>
        <taxon>Spiralia</taxon>
        <taxon>Lophotrochozoa</taxon>
        <taxon>Platyhelminthes</taxon>
        <taxon>Monogenea</taxon>
        <taxon>Monopisthocotylea</taxon>
        <taxon>Dactylogyridea</taxon>
        <taxon>Ancyrocephalidae</taxon>
        <taxon>Cichlidogyrus</taxon>
    </lineage>
</organism>
<gene>
    <name evidence="2" type="ORF">Ciccas_004360</name>
</gene>
<comment type="caution">
    <text evidence="2">The sequence shown here is derived from an EMBL/GenBank/DDBJ whole genome shotgun (WGS) entry which is preliminary data.</text>
</comment>
<name>A0ABD2QBP4_9PLAT</name>
<dbReference type="EMBL" id="JBJKFK010000450">
    <property type="protein sequence ID" value="KAL3316988.1"/>
    <property type="molecule type" value="Genomic_DNA"/>
</dbReference>
<keyword evidence="3" id="KW-1185">Reference proteome</keyword>
<proteinExistence type="predicted"/>
<evidence type="ECO:0000313" key="3">
    <source>
        <dbReference type="Proteomes" id="UP001626550"/>
    </source>
</evidence>
<protein>
    <submittedName>
        <fullName evidence="2">Uncharacterized protein</fullName>
    </submittedName>
</protein>
<accession>A0ABD2QBP4</accession>